<keyword evidence="8" id="KW-0966">Cell projection</keyword>
<dbReference type="EMBL" id="CP121694">
    <property type="protein sequence ID" value="WRO23622.1"/>
    <property type="molecule type" value="Genomic_DNA"/>
</dbReference>
<evidence type="ECO:0000256" key="1">
    <source>
        <dbReference type="ARBA" id="ARBA00004117"/>
    </source>
</evidence>
<protein>
    <recommendedName>
        <fullName evidence="3 6">Flagellar basal body rod protein FlgB</fullName>
    </recommendedName>
</protein>
<comment type="subcellular location">
    <subcellularLocation>
        <location evidence="1 6">Bacterial flagellum basal body</location>
    </subcellularLocation>
</comment>
<name>A0AAU0UR88_9FIRM</name>
<dbReference type="PIRSF" id="PIRSF002889">
    <property type="entry name" value="Rod_FlgB"/>
    <property type="match status" value="1"/>
</dbReference>
<dbReference type="PROSITE" id="PS00588">
    <property type="entry name" value="FLAGELLA_BB_ROD"/>
    <property type="match status" value="1"/>
</dbReference>
<dbReference type="PANTHER" id="PTHR30435:SF12">
    <property type="entry name" value="FLAGELLAR BASAL BODY ROD PROTEIN FLGB"/>
    <property type="match status" value="1"/>
</dbReference>
<comment type="function">
    <text evidence="5 6">Structural component of flagellum, the bacterial motility apparatus. Part of the rod structure of flagellar basal body.</text>
</comment>
<keyword evidence="8" id="KW-0969">Cilium</keyword>
<evidence type="ECO:0000256" key="6">
    <source>
        <dbReference type="PIRNR" id="PIRNR002889"/>
    </source>
</evidence>
<dbReference type="InterPro" id="IPR001444">
    <property type="entry name" value="Flag_bb_rod_N"/>
</dbReference>
<organism evidence="8 9">
    <name type="scientific">Metallumcola ferriviriculae</name>
    <dbReference type="NCBI Taxonomy" id="3039180"/>
    <lineage>
        <taxon>Bacteria</taxon>
        <taxon>Bacillati</taxon>
        <taxon>Bacillota</taxon>
        <taxon>Clostridia</taxon>
        <taxon>Neomoorellales</taxon>
        <taxon>Desulfitibacteraceae</taxon>
        <taxon>Metallumcola</taxon>
    </lineage>
</organism>
<keyword evidence="8" id="KW-0282">Flagellum</keyword>
<evidence type="ECO:0000256" key="5">
    <source>
        <dbReference type="ARBA" id="ARBA00024934"/>
    </source>
</evidence>
<keyword evidence="4 6" id="KW-0975">Bacterial flagellum</keyword>
<dbReference type="InterPro" id="IPR006300">
    <property type="entry name" value="FlgB"/>
</dbReference>
<comment type="subunit">
    <text evidence="6">The basal body constitutes a major portion of the flagellar organelle and consists of a number of rings mounted on a central rod.</text>
</comment>
<dbReference type="Pfam" id="PF00460">
    <property type="entry name" value="Flg_bb_rod"/>
    <property type="match status" value="1"/>
</dbReference>
<evidence type="ECO:0000259" key="7">
    <source>
        <dbReference type="Pfam" id="PF00460"/>
    </source>
</evidence>
<dbReference type="RefSeq" id="WP_366922998.1">
    <property type="nucleotide sequence ID" value="NZ_CP121694.1"/>
</dbReference>
<dbReference type="Proteomes" id="UP001329915">
    <property type="component" value="Chromosome"/>
</dbReference>
<dbReference type="GO" id="GO:0030694">
    <property type="term" value="C:bacterial-type flagellum basal body, rod"/>
    <property type="evidence" value="ECO:0007669"/>
    <property type="project" value="InterPro"/>
</dbReference>
<dbReference type="GO" id="GO:0071978">
    <property type="term" value="P:bacterial-type flagellum-dependent swarming motility"/>
    <property type="evidence" value="ECO:0007669"/>
    <property type="project" value="TreeGrafter"/>
</dbReference>
<dbReference type="KEGG" id="dbc:MFMK1_003485"/>
<sequence length="125" mass="13898">MNGLLNDVTSQLLTKALNVGAIRQRVISNNIANINTPGFKRSFVTFEDQLQEALARTEGFANKQVGVKPEIIQDESSSMRQDGNNVDMDKEMANLAMNSINYSTAARQLNKKFAMLRYVITEGRG</sequence>
<evidence type="ECO:0000256" key="3">
    <source>
        <dbReference type="ARBA" id="ARBA00014376"/>
    </source>
</evidence>
<comment type="similarity">
    <text evidence="2 6">Belongs to the flagella basal body rod proteins family.</text>
</comment>
<dbReference type="PANTHER" id="PTHR30435">
    <property type="entry name" value="FLAGELLAR PROTEIN"/>
    <property type="match status" value="1"/>
</dbReference>
<evidence type="ECO:0000256" key="2">
    <source>
        <dbReference type="ARBA" id="ARBA00009677"/>
    </source>
</evidence>
<feature type="domain" description="Flagellar basal body rod protein N-terminal" evidence="7">
    <location>
        <begin position="15"/>
        <end position="40"/>
    </location>
</feature>
<proteinExistence type="inferred from homology"/>
<dbReference type="NCBIfam" id="TIGR01396">
    <property type="entry name" value="FlgB"/>
    <property type="match status" value="1"/>
</dbReference>
<dbReference type="AlphaFoldDB" id="A0AAU0UR88"/>
<accession>A0AAU0UR88</accession>
<evidence type="ECO:0000256" key="4">
    <source>
        <dbReference type="ARBA" id="ARBA00023143"/>
    </source>
</evidence>
<dbReference type="InterPro" id="IPR019776">
    <property type="entry name" value="Flagellar_basal_body_rod_CS"/>
</dbReference>
<evidence type="ECO:0000313" key="8">
    <source>
        <dbReference type="EMBL" id="WRO23622.1"/>
    </source>
</evidence>
<gene>
    <name evidence="8" type="primary">flgB</name>
    <name evidence="8" type="ORF">MFMK1_003485</name>
</gene>
<keyword evidence="9" id="KW-1185">Reference proteome</keyword>
<reference evidence="8 9" key="1">
    <citation type="submission" date="2023-04" db="EMBL/GenBank/DDBJ databases">
        <authorList>
            <person name="Hsu D."/>
        </authorList>
    </citation>
    <scope>NUCLEOTIDE SEQUENCE [LARGE SCALE GENOMIC DNA]</scope>
    <source>
        <strain evidence="8 9">MK1</strain>
    </source>
</reference>
<evidence type="ECO:0000313" key="9">
    <source>
        <dbReference type="Proteomes" id="UP001329915"/>
    </source>
</evidence>